<organism evidence="1 2">
    <name type="scientific">Salipaludibacillus neizhouensis</name>
    <dbReference type="NCBI Taxonomy" id="885475"/>
    <lineage>
        <taxon>Bacteria</taxon>
        <taxon>Bacillati</taxon>
        <taxon>Bacillota</taxon>
        <taxon>Bacilli</taxon>
        <taxon>Bacillales</taxon>
        <taxon>Bacillaceae</taxon>
    </lineage>
</organism>
<dbReference type="Proteomes" id="UP000281498">
    <property type="component" value="Unassembled WGS sequence"/>
</dbReference>
<gene>
    <name evidence="1" type="ORF">CR203_07070</name>
</gene>
<reference evidence="1 2" key="1">
    <citation type="submission" date="2017-10" db="EMBL/GenBank/DDBJ databases">
        <title>Bacillus sp. nov., a halophilic bacterium isolated from a Keqin Lake.</title>
        <authorList>
            <person name="Wang H."/>
        </authorList>
    </citation>
    <scope>NUCLEOTIDE SEQUENCE [LARGE SCALE GENOMIC DNA]</scope>
    <source>
        <strain evidence="1 2">KCTC 13187</strain>
    </source>
</reference>
<evidence type="ECO:0000313" key="2">
    <source>
        <dbReference type="Proteomes" id="UP000281498"/>
    </source>
</evidence>
<accession>A0A3A9K7N7</accession>
<dbReference type="RefSeq" id="WP_110938578.1">
    <property type="nucleotide sequence ID" value="NZ_KZ614147.1"/>
</dbReference>
<protein>
    <submittedName>
        <fullName evidence="1">Uncharacterized protein</fullName>
    </submittedName>
</protein>
<comment type="caution">
    <text evidence="1">The sequence shown here is derived from an EMBL/GenBank/DDBJ whole genome shotgun (WGS) entry which is preliminary data.</text>
</comment>
<dbReference type="OrthoDB" id="2935842at2"/>
<dbReference type="AlphaFoldDB" id="A0A3A9K7N7"/>
<dbReference type="EMBL" id="PDOE01000002">
    <property type="protein sequence ID" value="RKL68239.1"/>
    <property type="molecule type" value="Genomic_DNA"/>
</dbReference>
<keyword evidence="2" id="KW-1185">Reference proteome</keyword>
<name>A0A3A9K7N7_9BACI</name>
<sequence>MQFLRKGHYKDLEQAAIDVLKRLSQFIDINTVFIAKNDKETVEITHSFNRDYMIIEEGFETKYSESY</sequence>
<proteinExistence type="predicted"/>
<evidence type="ECO:0000313" key="1">
    <source>
        <dbReference type="EMBL" id="RKL68239.1"/>
    </source>
</evidence>